<dbReference type="EMBL" id="JADKYB010000009">
    <property type="protein sequence ID" value="MBM9506465.1"/>
    <property type="molecule type" value="Genomic_DNA"/>
</dbReference>
<dbReference type="Proteomes" id="UP000749040">
    <property type="component" value="Unassembled WGS sequence"/>
</dbReference>
<keyword evidence="1" id="KW-0732">Signal</keyword>
<dbReference type="NCBIfam" id="NF033206">
    <property type="entry name" value="ScyE_fam"/>
    <property type="match status" value="1"/>
</dbReference>
<evidence type="ECO:0000256" key="1">
    <source>
        <dbReference type="SAM" id="SignalP"/>
    </source>
</evidence>
<dbReference type="InterPro" id="IPR048031">
    <property type="entry name" value="ScyD/ScyE-like"/>
</dbReference>
<feature type="chain" id="PRO_5046543160" evidence="1">
    <location>
        <begin position="35"/>
        <end position="365"/>
    </location>
</feature>
<sequence>MFSSRGSWKRVLVAAGAAVAVAAPLSLSAGTAHAVTGMTRTTTLKVLASGLNNPRGITVLPDGTILVAESGAGDPNCAAGQTCAGLTGSVYAVHGGFQGRVVTGLASTATGPATPGASVSAAGPNAVVPDPKGGYDVLSEFGGTDDSRAALGPNGATLGTLLRTCDHTVLADPVDYETKVNPDGEDVHSNPWGLLPSGPDFLITEAGANDLLRAHPDGSITTDYVFPHNTAATGSQQAVPTGIVRAADGTIYISDMSATTPGAARIWQIKPGQAPQVFLTGFSNLVSLALDHSGNLFALSFTAQLGAPPLPGSLSKINLATKQVTQIPTGILLQQPTGLGIGPDNEVYVTNNSNGTSGQLVRVLY</sequence>
<organism evidence="2 3">
    <name type="scientific">Actinacidiphila acididurans</name>
    <dbReference type="NCBI Taxonomy" id="2784346"/>
    <lineage>
        <taxon>Bacteria</taxon>
        <taxon>Bacillati</taxon>
        <taxon>Actinomycetota</taxon>
        <taxon>Actinomycetes</taxon>
        <taxon>Kitasatosporales</taxon>
        <taxon>Streptomycetaceae</taxon>
        <taxon>Actinacidiphila</taxon>
    </lineage>
</organism>
<protein>
    <submittedName>
        <fullName evidence="2">ScyD/ScyE family protein</fullName>
    </submittedName>
</protein>
<name>A0ABS2TW06_9ACTN</name>
<dbReference type="SUPFAM" id="SSF101898">
    <property type="entry name" value="NHL repeat"/>
    <property type="match status" value="1"/>
</dbReference>
<accession>A0ABS2TW06</accession>
<dbReference type="RefSeq" id="WP_205358338.1">
    <property type="nucleotide sequence ID" value="NZ_JADKYB010000009.1"/>
</dbReference>
<dbReference type="Gene3D" id="2.120.10.30">
    <property type="entry name" value="TolB, C-terminal domain"/>
    <property type="match status" value="1"/>
</dbReference>
<reference evidence="2 3" key="1">
    <citation type="submission" date="2021-01" db="EMBL/GenBank/DDBJ databases">
        <title>Streptomyces acididurans sp. nov., isolated from a peat swamp forest soil.</title>
        <authorList>
            <person name="Chantavorakit T."/>
            <person name="Duangmal K."/>
        </authorList>
    </citation>
    <scope>NUCLEOTIDE SEQUENCE [LARGE SCALE GENOMIC DNA]</scope>
    <source>
        <strain evidence="2 3">KK5PA1</strain>
    </source>
</reference>
<keyword evidence="3" id="KW-1185">Reference proteome</keyword>
<feature type="signal peptide" evidence="1">
    <location>
        <begin position="1"/>
        <end position="34"/>
    </location>
</feature>
<proteinExistence type="predicted"/>
<evidence type="ECO:0000313" key="2">
    <source>
        <dbReference type="EMBL" id="MBM9506465.1"/>
    </source>
</evidence>
<comment type="caution">
    <text evidence="2">The sequence shown here is derived from an EMBL/GenBank/DDBJ whole genome shotgun (WGS) entry which is preliminary data.</text>
</comment>
<evidence type="ECO:0000313" key="3">
    <source>
        <dbReference type="Proteomes" id="UP000749040"/>
    </source>
</evidence>
<gene>
    <name evidence="2" type="ORF">ITX44_18280</name>
</gene>
<dbReference type="InterPro" id="IPR011042">
    <property type="entry name" value="6-blade_b-propeller_TolB-like"/>
</dbReference>